<accession>A0A9N9N9Z2</accession>
<keyword evidence="3" id="KW-0863">Zinc-finger</keyword>
<dbReference type="Pfam" id="PF05699">
    <property type="entry name" value="Dimer_Tnp_hAT"/>
    <property type="match status" value="1"/>
</dbReference>
<evidence type="ECO:0000313" key="8">
    <source>
        <dbReference type="Proteomes" id="UP000789405"/>
    </source>
</evidence>
<dbReference type="EMBL" id="CAJVPY010009967">
    <property type="protein sequence ID" value="CAG8714215.1"/>
    <property type="molecule type" value="Genomic_DNA"/>
</dbReference>
<comment type="caution">
    <text evidence="7">The sequence shown here is derived from an EMBL/GenBank/DDBJ whole genome shotgun (WGS) entry which is preliminary data.</text>
</comment>
<dbReference type="SUPFAM" id="SSF53098">
    <property type="entry name" value="Ribonuclease H-like"/>
    <property type="match status" value="1"/>
</dbReference>
<dbReference type="PANTHER" id="PTHR46481:SF10">
    <property type="entry name" value="ZINC FINGER BED DOMAIN-CONTAINING PROTEIN 39"/>
    <property type="match status" value="1"/>
</dbReference>
<evidence type="ECO:0000256" key="3">
    <source>
        <dbReference type="ARBA" id="ARBA00022771"/>
    </source>
</evidence>
<keyword evidence="4" id="KW-0862">Zinc</keyword>
<keyword evidence="5" id="KW-0539">Nucleus</keyword>
<evidence type="ECO:0000256" key="4">
    <source>
        <dbReference type="ARBA" id="ARBA00022833"/>
    </source>
</evidence>
<dbReference type="InterPro" id="IPR012337">
    <property type="entry name" value="RNaseH-like_sf"/>
</dbReference>
<dbReference type="InterPro" id="IPR013087">
    <property type="entry name" value="Znf_C2H2_type"/>
</dbReference>
<protein>
    <submittedName>
        <fullName evidence="7">6589_t:CDS:1</fullName>
    </submittedName>
</protein>
<evidence type="ECO:0000313" key="7">
    <source>
        <dbReference type="EMBL" id="CAG8714215.1"/>
    </source>
</evidence>
<evidence type="ECO:0000259" key="6">
    <source>
        <dbReference type="PROSITE" id="PS00028"/>
    </source>
</evidence>
<reference evidence="7" key="1">
    <citation type="submission" date="2021-06" db="EMBL/GenBank/DDBJ databases">
        <authorList>
            <person name="Kallberg Y."/>
            <person name="Tangrot J."/>
            <person name="Rosling A."/>
        </authorList>
    </citation>
    <scope>NUCLEOTIDE SEQUENCE</scope>
    <source>
        <strain evidence="7">MA453B</strain>
    </source>
</reference>
<keyword evidence="8" id="KW-1185">Reference proteome</keyword>
<dbReference type="OrthoDB" id="2413521at2759"/>
<dbReference type="InterPro" id="IPR008906">
    <property type="entry name" value="HATC_C_dom"/>
</dbReference>
<evidence type="ECO:0000256" key="2">
    <source>
        <dbReference type="ARBA" id="ARBA00022723"/>
    </source>
</evidence>
<gene>
    <name evidence="7" type="ORF">DERYTH_LOCUS13815</name>
</gene>
<dbReference type="PROSITE" id="PS00028">
    <property type="entry name" value="ZINC_FINGER_C2H2_1"/>
    <property type="match status" value="1"/>
</dbReference>
<keyword evidence="2" id="KW-0479">Metal-binding</keyword>
<organism evidence="7 8">
    <name type="scientific">Dentiscutata erythropus</name>
    <dbReference type="NCBI Taxonomy" id="1348616"/>
    <lineage>
        <taxon>Eukaryota</taxon>
        <taxon>Fungi</taxon>
        <taxon>Fungi incertae sedis</taxon>
        <taxon>Mucoromycota</taxon>
        <taxon>Glomeromycotina</taxon>
        <taxon>Glomeromycetes</taxon>
        <taxon>Diversisporales</taxon>
        <taxon>Gigasporaceae</taxon>
        <taxon>Dentiscutata</taxon>
    </lineage>
</organism>
<dbReference type="AlphaFoldDB" id="A0A9N9N9Z2"/>
<feature type="domain" description="C2H2-type" evidence="6">
    <location>
        <begin position="89"/>
        <end position="110"/>
    </location>
</feature>
<dbReference type="InterPro" id="IPR052035">
    <property type="entry name" value="ZnF_BED_domain_contain"/>
</dbReference>
<dbReference type="Proteomes" id="UP000789405">
    <property type="component" value="Unassembled WGS sequence"/>
</dbReference>
<dbReference type="GO" id="GO:0008270">
    <property type="term" value="F:zinc ion binding"/>
    <property type="evidence" value="ECO:0007669"/>
    <property type="project" value="UniProtKB-KW"/>
</dbReference>
<dbReference type="GO" id="GO:0005634">
    <property type="term" value="C:nucleus"/>
    <property type="evidence" value="ECO:0007669"/>
    <property type="project" value="UniProtKB-SubCell"/>
</dbReference>
<sequence length="342" mass="39313">MSDYTTSEEEFDPNNDIIPKEEVDSSNIILEEEVDSSDNINEENATTMLPLQEVLLDSFNVNCSKNKTSPVWNFMSKQKEGNKVIARICGRCGQKFSPTRILGNHLSNKHGLEITLKRNNLIQRPYGKEDTWHKKECFDAILNLVVCCQLPFAIIENTWFQQMVNTFDPIYKLPLCQYIKKEIINQFKIRYDLVARELRNTAVTSLRNTMTQYKSQVPATTMTSSTPKLASKNKRKFFESLLIQQQTIEQPLMEELDHYLSMPMTNKNNSLLWWAENEHKLPMLAKIARDFLLIQGTNVPCEEAFSTAAGTITKVHNRLDPQTARVSLCLKSWIEQGVGILN</sequence>
<name>A0A9N9N9Z2_9GLOM</name>
<evidence type="ECO:0000256" key="5">
    <source>
        <dbReference type="ARBA" id="ARBA00023242"/>
    </source>
</evidence>
<comment type="subcellular location">
    <subcellularLocation>
        <location evidence="1">Nucleus</location>
    </subcellularLocation>
</comment>
<dbReference type="GO" id="GO:0046983">
    <property type="term" value="F:protein dimerization activity"/>
    <property type="evidence" value="ECO:0007669"/>
    <property type="project" value="InterPro"/>
</dbReference>
<dbReference type="PANTHER" id="PTHR46481">
    <property type="entry name" value="ZINC FINGER BED DOMAIN-CONTAINING PROTEIN 4"/>
    <property type="match status" value="1"/>
</dbReference>
<evidence type="ECO:0000256" key="1">
    <source>
        <dbReference type="ARBA" id="ARBA00004123"/>
    </source>
</evidence>
<proteinExistence type="predicted"/>